<protein>
    <recommendedName>
        <fullName evidence="3">Peptidase A2 domain-containing protein</fullName>
    </recommendedName>
</protein>
<evidence type="ECO:0008006" key="3">
    <source>
        <dbReference type="Google" id="ProtNLM"/>
    </source>
</evidence>
<organism evidence="1 2">
    <name type="scientific">Argiope bruennichi</name>
    <name type="common">Wasp spider</name>
    <name type="synonym">Aranea bruennichi</name>
    <dbReference type="NCBI Taxonomy" id="94029"/>
    <lineage>
        <taxon>Eukaryota</taxon>
        <taxon>Metazoa</taxon>
        <taxon>Ecdysozoa</taxon>
        <taxon>Arthropoda</taxon>
        <taxon>Chelicerata</taxon>
        <taxon>Arachnida</taxon>
        <taxon>Araneae</taxon>
        <taxon>Araneomorphae</taxon>
        <taxon>Entelegynae</taxon>
        <taxon>Araneoidea</taxon>
        <taxon>Araneidae</taxon>
        <taxon>Argiope</taxon>
    </lineage>
</organism>
<keyword evidence="2" id="KW-1185">Reference proteome</keyword>
<sequence>MNRVTRRLVEATCETGGSQKFPKNATENRMDEDTILTTQLKAPEKEITRISPLQKILVKVGENTLEGIVDAGAEITVIRHDIIDERSIESYLEDLQENLGKAHSIAMENAERGRQNIQEDITCELVRTPFK</sequence>
<comment type="caution">
    <text evidence="1">The sequence shown here is derived from an EMBL/GenBank/DDBJ whole genome shotgun (WGS) entry which is preliminary data.</text>
</comment>
<gene>
    <name evidence="1" type="ORF">HNY73_002380</name>
</gene>
<reference evidence="1" key="1">
    <citation type="journal article" date="2020" name="bioRxiv">
        <title>Chromosome-level reference genome of the European wasp spider Argiope bruennichi: a resource for studies on range expansion and evolutionary adaptation.</title>
        <authorList>
            <person name="Sheffer M.M."/>
            <person name="Hoppe A."/>
            <person name="Krehenwinkel H."/>
            <person name="Uhl G."/>
            <person name="Kuss A.W."/>
            <person name="Jensen L."/>
            <person name="Jensen C."/>
            <person name="Gillespie R.G."/>
            <person name="Hoff K.J."/>
            <person name="Prost S."/>
        </authorList>
    </citation>
    <scope>NUCLEOTIDE SEQUENCE</scope>
</reference>
<evidence type="ECO:0000313" key="2">
    <source>
        <dbReference type="Proteomes" id="UP000807504"/>
    </source>
</evidence>
<accession>A0A8T0FZT0</accession>
<dbReference type="AlphaFoldDB" id="A0A8T0FZT0"/>
<dbReference type="EMBL" id="JABXBU010000002">
    <property type="protein sequence ID" value="KAF8794393.1"/>
    <property type="molecule type" value="Genomic_DNA"/>
</dbReference>
<reference evidence="1" key="2">
    <citation type="submission" date="2020-06" db="EMBL/GenBank/DDBJ databases">
        <authorList>
            <person name="Sheffer M."/>
        </authorList>
    </citation>
    <scope>NUCLEOTIDE SEQUENCE</scope>
</reference>
<evidence type="ECO:0000313" key="1">
    <source>
        <dbReference type="EMBL" id="KAF8794393.1"/>
    </source>
</evidence>
<dbReference type="Proteomes" id="UP000807504">
    <property type="component" value="Unassembled WGS sequence"/>
</dbReference>
<name>A0A8T0FZT0_ARGBR</name>
<proteinExistence type="predicted"/>